<evidence type="ECO:0000313" key="1">
    <source>
        <dbReference type="EMBL" id="JAE03414.1"/>
    </source>
</evidence>
<accession>A0A0A9EWR0</accession>
<protein>
    <submittedName>
        <fullName evidence="1">Uncharacterized protein</fullName>
    </submittedName>
</protein>
<name>A0A0A9EWR0_ARUDO</name>
<dbReference type="EMBL" id="GBRH01194482">
    <property type="protein sequence ID" value="JAE03414.1"/>
    <property type="molecule type" value="Transcribed_RNA"/>
</dbReference>
<sequence>MRTNKIFLSCVSKIVSLQLGAINKFLPAVRLLADILLLPMHMSVLAERADINKCLATVLVAAEEKDLSGRFRLGRLWLQHFWLLL</sequence>
<reference evidence="1" key="2">
    <citation type="journal article" date="2015" name="Data Brief">
        <title>Shoot transcriptome of the giant reed, Arundo donax.</title>
        <authorList>
            <person name="Barrero R.A."/>
            <person name="Guerrero F.D."/>
            <person name="Moolhuijzen P."/>
            <person name="Goolsby J.A."/>
            <person name="Tidwell J."/>
            <person name="Bellgard S.E."/>
            <person name="Bellgard M.I."/>
        </authorList>
    </citation>
    <scope>NUCLEOTIDE SEQUENCE</scope>
    <source>
        <tissue evidence="1">Shoot tissue taken approximately 20 cm above the soil surface</tissue>
    </source>
</reference>
<organism evidence="1">
    <name type="scientific">Arundo donax</name>
    <name type="common">Giant reed</name>
    <name type="synonym">Donax arundinaceus</name>
    <dbReference type="NCBI Taxonomy" id="35708"/>
    <lineage>
        <taxon>Eukaryota</taxon>
        <taxon>Viridiplantae</taxon>
        <taxon>Streptophyta</taxon>
        <taxon>Embryophyta</taxon>
        <taxon>Tracheophyta</taxon>
        <taxon>Spermatophyta</taxon>
        <taxon>Magnoliopsida</taxon>
        <taxon>Liliopsida</taxon>
        <taxon>Poales</taxon>
        <taxon>Poaceae</taxon>
        <taxon>PACMAD clade</taxon>
        <taxon>Arundinoideae</taxon>
        <taxon>Arundineae</taxon>
        <taxon>Arundo</taxon>
    </lineage>
</organism>
<dbReference type="AlphaFoldDB" id="A0A0A9EWR0"/>
<proteinExistence type="predicted"/>
<reference evidence="1" key="1">
    <citation type="submission" date="2014-09" db="EMBL/GenBank/DDBJ databases">
        <authorList>
            <person name="Magalhaes I.L.F."/>
            <person name="Oliveira U."/>
            <person name="Santos F.R."/>
            <person name="Vidigal T.H.D.A."/>
            <person name="Brescovit A.D."/>
            <person name="Santos A.J."/>
        </authorList>
    </citation>
    <scope>NUCLEOTIDE SEQUENCE</scope>
    <source>
        <tissue evidence="1">Shoot tissue taken approximately 20 cm above the soil surface</tissue>
    </source>
</reference>